<feature type="compositionally biased region" description="Basic residues" evidence="1">
    <location>
        <begin position="36"/>
        <end position="45"/>
    </location>
</feature>
<gene>
    <name evidence="2" type="ORF">KHLLAP_LOCUS4205</name>
</gene>
<evidence type="ECO:0000313" key="2">
    <source>
        <dbReference type="EMBL" id="CAJ2503737.1"/>
    </source>
</evidence>
<feature type="region of interest" description="Disordered" evidence="1">
    <location>
        <begin position="36"/>
        <end position="70"/>
    </location>
</feature>
<sequence>MVGRTCLDLDYSSCPLSSSSAKYAIFEYPIPISRHATAHKRRKQPAARDPPLTMPERAGHNSNHRGCGATSCRGNSRNRPFGHAAFALEESQDCGLTWTTPRSKLRHATPALRELSAWAETSSKSPQLCPAWAVDSVVIAQKAGYKIAKSASTTNWHREEIAYLRRHPEAQTDATHAELHAHEALPINLKAARDTVLPPSSSTIHPSQRNIAEHHTMFHTMAHEQDKLKKEAHLRSRQLKKRRNLIPTRRRQAITAACSRSASSATVPNPVFENAKSVSTIWSQLKKKHNFGGPKNYERHRPEVPAWAKDEESRVVLFGR</sequence>
<comment type="caution">
    <text evidence="2">The sequence shown here is derived from an EMBL/GenBank/DDBJ whole genome shotgun (WGS) entry which is preliminary data.</text>
</comment>
<organism evidence="2 3">
    <name type="scientific">Anthostomella pinea</name>
    <dbReference type="NCBI Taxonomy" id="933095"/>
    <lineage>
        <taxon>Eukaryota</taxon>
        <taxon>Fungi</taxon>
        <taxon>Dikarya</taxon>
        <taxon>Ascomycota</taxon>
        <taxon>Pezizomycotina</taxon>
        <taxon>Sordariomycetes</taxon>
        <taxon>Xylariomycetidae</taxon>
        <taxon>Xylariales</taxon>
        <taxon>Xylariaceae</taxon>
        <taxon>Anthostomella</taxon>
    </lineage>
</organism>
<evidence type="ECO:0000256" key="1">
    <source>
        <dbReference type="SAM" id="MobiDB-lite"/>
    </source>
</evidence>
<dbReference type="EMBL" id="CAUWAG010000006">
    <property type="protein sequence ID" value="CAJ2503737.1"/>
    <property type="molecule type" value="Genomic_DNA"/>
</dbReference>
<reference evidence="2" key="1">
    <citation type="submission" date="2023-10" db="EMBL/GenBank/DDBJ databases">
        <authorList>
            <person name="Hackl T."/>
        </authorList>
    </citation>
    <scope>NUCLEOTIDE SEQUENCE</scope>
</reference>
<proteinExistence type="predicted"/>
<dbReference type="AlphaFoldDB" id="A0AAI8VF31"/>
<protein>
    <submittedName>
        <fullName evidence="2">Uu.00g111310.m01.CDS01</fullName>
    </submittedName>
</protein>
<accession>A0AAI8VF31</accession>
<name>A0AAI8VF31_9PEZI</name>
<dbReference type="Proteomes" id="UP001295740">
    <property type="component" value="Unassembled WGS sequence"/>
</dbReference>
<evidence type="ECO:0000313" key="3">
    <source>
        <dbReference type="Proteomes" id="UP001295740"/>
    </source>
</evidence>
<keyword evidence="3" id="KW-1185">Reference proteome</keyword>